<evidence type="ECO:0000313" key="3">
    <source>
        <dbReference type="Proteomes" id="UP001259347"/>
    </source>
</evidence>
<reference evidence="2 3" key="1">
    <citation type="submission" date="2023-07" db="EMBL/GenBank/DDBJ databases">
        <title>Sorghum-associated microbial communities from plants grown in Nebraska, USA.</title>
        <authorList>
            <person name="Schachtman D."/>
        </authorList>
    </citation>
    <scope>NUCLEOTIDE SEQUENCE [LARGE SCALE GENOMIC DNA]</scope>
    <source>
        <strain evidence="2 3">2980</strain>
    </source>
</reference>
<name>A0ABU1S8D5_9MICO</name>
<dbReference type="CDD" id="cd06558">
    <property type="entry name" value="crotonase-like"/>
    <property type="match status" value="1"/>
</dbReference>
<dbReference type="PANTHER" id="PTHR43459">
    <property type="entry name" value="ENOYL-COA HYDRATASE"/>
    <property type="match status" value="1"/>
</dbReference>
<dbReference type="InterPro" id="IPR001753">
    <property type="entry name" value="Enoyl-CoA_hydra/iso"/>
</dbReference>
<evidence type="ECO:0000256" key="1">
    <source>
        <dbReference type="ARBA" id="ARBA00005254"/>
    </source>
</evidence>
<dbReference type="PANTHER" id="PTHR43459:SF1">
    <property type="entry name" value="EG:BACN32G11.4 PROTEIN"/>
    <property type="match status" value="1"/>
</dbReference>
<dbReference type="RefSeq" id="WP_310016961.1">
    <property type="nucleotide sequence ID" value="NZ_JAVDUM010000001.1"/>
</dbReference>
<accession>A0ABU1S8D5</accession>
<dbReference type="Pfam" id="PF00378">
    <property type="entry name" value="ECH_1"/>
    <property type="match status" value="1"/>
</dbReference>
<organism evidence="2 3">
    <name type="scientific">Microbacterium resistens</name>
    <dbReference type="NCBI Taxonomy" id="156977"/>
    <lineage>
        <taxon>Bacteria</taxon>
        <taxon>Bacillati</taxon>
        <taxon>Actinomycetota</taxon>
        <taxon>Actinomycetes</taxon>
        <taxon>Micrococcales</taxon>
        <taxon>Microbacteriaceae</taxon>
        <taxon>Microbacterium</taxon>
    </lineage>
</organism>
<dbReference type="Gene3D" id="3.90.226.10">
    <property type="entry name" value="2-enoyl-CoA Hydratase, Chain A, domain 1"/>
    <property type="match status" value="1"/>
</dbReference>
<dbReference type="GO" id="GO:0016853">
    <property type="term" value="F:isomerase activity"/>
    <property type="evidence" value="ECO:0007669"/>
    <property type="project" value="UniProtKB-KW"/>
</dbReference>
<comment type="similarity">
    <text evidence="1">Belongs to the enoyl-CoA hydratase/isomerase family.</text>
</comment>
<keyword evidence="2" id="KW-0413">Isomerase</keyword>
<evidence type="ECO:0000313" key="2">
    <source>
        <dbReference type="EMBL" id="MDR6865815.1"/>
    </source>
</evidence>
<dbReference type="EMBL" id="JAVDUM010000001">
    <property type="protein sequence ID" value="MDR6865815.1"/>
    <property type="molecule type" value="Genomic_DNA"/>
</dbReference>
<sequence>MTDATPDGHPVDDRPVRVDRDGAVAIVTLDAPDRRNALTTAAKTDLRDALVRIGADRSVRAVVLAAEGRAFSVGQDLAEHARVLPEGSETAFATVREHYTPIVRALLTMPKPVIAAVPGTCVGAGLGLALACDHRVFAAGAKLGTAFSGIGLTFDSGLSVTLPRAVGDARARELILFGRVFSAEEAVSWGISGEIVDGALVLDRAVELARLLAAGPTAAFAESKRLLLEAPALSLDAALAAEADAQTRCGATQDHTAAVAAFLARQPPVFRGE</sequence>
<dbReference type="SUPFAM" id="SSF52096">
    <property type="entry name" value="ClpP/crotonase"/>
    <property type="match status" value="1"/>
</dbReference>
<dbReference type="InterPro" id="IPR014748">
    <property type="entry name" value="Enoyl-CoA_hydra_C"/>
</dbReference>
<comment type="caution">
    <text evidence="2">The sequence shown here is derived from an EMBL/GenBank/DDBJ whole genome shotgun (WGS) entry which is preliminary data.</text>
</comment>
<proteinExistence type="inferred from homology"/>
<dbReference type="EC" id="5.3.3.18" evidence="2"/>
<dbReference type="Gene3D" id="1.10.12.10">
    <property type="entry name" value="Lyase 2-enoyl-coa Hydratase, Chain A, domain 2"/>
    <property type="match status" value="1"/>
</dbReference>
<gene>
    <name evidence="2" type="ORF">J2Y69_000397</name>
</gene>
<dbReference type="Proteomes" id="UP001259347">
    <property type="component" value="Unassembled WGS sequence"/>
</dbReference>
<keyword evidence="3" id="KW-1185">Reference proteome</keyword>
<dbReference type="InterPro" id="IPR029045">
    <property type="entry name" value="ClpP/crotonase-like_dom_sf"/>
</dbReference>
<protein>
    <submittedName>
        <fullName evidence="2">2-(1,2-epoxy-1,2-dihydrophenyl)acetyl-CoA isomerase</fullName>
        <ecNumber evidence="2">5.3.3.18</ecNumber>
    </submittedName>
</protein>